<dbReference type="FunFam" id="1.10.472.10:FF:000004">
    <property type="entry name" value="Cyclin T2"/>
    <property type="match status" value="1"/>
</dbReference>
<organism evidence="15 16">
    <name type="scientific">Carassius auratus</name>
    <name type="common">Goldfish</name>
    <dbReference type="NCBI Taxonomy" id="7957"/>
    <lineage>
        <taxon>Eukaryota</taxon>
        <taxon>Metazoa</taxon>
        <taxon>Chordata</taxon>
        <taxon>Craniata</taxon>
        <taxon>Vertebrata</taxon>
        <taxon>Euteleostomi</taxon>
        <taxon>Actinopterygii</taxon>
        <taxon>Neopterygii</taxon>
        <taxon>Teleostei</taxon>
        <taxon>Ostariophysi</taxon>
        <taxon>Cypriniformes</taxon>
        <taxon>Cyprinidae</taxon>
        <taxon>Cyprininae</taxon>
        <taxon>Carassius</taxon>
    </lineage>
</organism>
<comment type="similarity">
    <text evidence="2">Belongs to the cyclin family. Cyclin C subfamily.</text>
</comment>
<evidence type="ECO:0000313" key="15">
    <source>
        <dbReference type="Proteomes" id="UP000515129"/>
    </source>
</evidence>
<feature type="compositionally biased region" description="Basic and acidic residues" evidence="13">
    <location>
        <begin position="420"/>
        <end position="431"/>
    </location>
</feature>
<evidence type="ECO:0000256" key="8">
    <source>
        <dbReference type="ARBA" id="ARBA00023127"/>
    </source>
</evidence>
<dbReference type="Gene3D" id="1.10.472.10">
    <property type="entry name" value="Cyclin-like"/>
    <property type="match status" value="2"/>
</dbReference>
<feature type="domain" description="Cyclin-like" evidence="14">
    <location>
        <begin position="42"/>
        <end position="141"/>
    </location>
</feature>
<dbReference type="InterPro" id="IPR036915">
    <property type="entry name" value="Cyclin-like_sf"/>
</dbReference>
<evidence type="ECO:0000313" key="16">
    <source>
        <dbReference type="RefSeq" id="XP_026074031.1"/>
    </source>
</evidence>
<dbReference type="GO" id="GO:0051301">
    <property type="term" value="P:cell division"/>
    <property type="evidence" value="ECO:0007669"/>
    <property type="project" value="UniProtKB-KW"/>
</dbReference>
<feature type="compositionally biased region" description="Basic and acidic residues" evidence="13">
    <location>
        <begin position="490"/>
        <end position="519"/>
    </location>
</feature>
<evidence type="ECO:0000256" key="10">
    <source>
        <dbReference type="ARBA" id="ARBA00023242"/>
    </source>
</evidence>
<proteinExistence type="inferred from homology"/>
<evidence type="ECO:0000256" key="1">
    <source>
        <dbReference type="ARBA" id="ARBA00004123"/>
    </source>
</evidence>
<feature type="compositionally biased region" description="Polar residues" evidence="13">
    <location>
        <begin position="616"/>
        <end position="634"/>
    </location>
</feature>
<dbReference type="AlphaFoldDB" id="A0A6P6KRD6"/>
<feature type="compositionally biased region" description="Basic and acidic residues" evidence="13">
    <location>
        <begin position="597"/>
        <end position="606"/>
    </location>
</feature>
<keyword evidence="15" id="KW-1185">Reference proteome</keyword>
<evidence type="ECO:0000256" key="6">
    <source>
        <dbReference type="ARBA" id="ARBA00022843"/>
    </source>
</evidence>
<gene>
    <name evidence="16" type="primary">LOC113053325</name>
</gene>
<feature type="compositionally biased region" description="Basic residues" evidence="13">
    <location>
        <begin position="535"/>
        <end position="552"/>
    </location>
</feature>
<dbReference type="GO" id="GO:0005634">
    <property type="term" value="C:nucleus"/>
    <property type="evidence" value="ECO:0007669"/>
    <property type="project" value="UniProtKB-SubCell"/>
</dbReference>
<sequence length="634" mass="70349">MAEYRGSSSKWVFTREQLENTPSRRSGVEPDSELSYRQQAANLIKDMGRKLNVSQLTINTAIVYMHRFYMYHSFSKFNRNTISPTALFLAAKVEEKPQKLEHVIKVAHLCLNPQEPPLDTNSNAYLQQAEELVILETIVLQTLGFEITIEHPHIAVVKCSQLARASEYLAQTSCFLATNSLHLTTFCLQYKPTVIACVCIHLACDLWSNWEIPVSTDGKHWWEYVDSSVTLELLDELTHELLQIFEKTPSRLERIRNWIATQAAKMPKSDGQASDSSSSLTQDMSLMDALPGVSTNTGFSKASTSFPVTLPSNSNSSLSLDSIANMQGTSYTYTAPSDWPQDQVHSDQCSFKQLPPHSSMHPPRPDKFAEFNSTAKHEHKASSGAKHQASTYPPPAAATQKMSLDKYREKHAAELAVQKRRQEQQNVEKEVYGAPTPTDHRKHLPQLSHWQQGAGATTASPLKMKLPISGQDKREKGSSLKLRLLVLSQSEKDGSSKEELKMKIKVSSERHSSSDEGAAKSKYSSPLVSKEKHRDHSAHRHHHRHSHSHTHMHSGNGRSNLEVPASGSALRSPVGSSGDGTSSASSSSRKRVNPDASHNHHPEKNKSSKGGAGGLRTSQHPSETGQETSVEPWP</sequence>
<dbReference type="GO" id="GO:0006357">
    <property type="term" value="P:regulation of transcription by RNA polymerase II"/>
    <property type="evidence" value="ECO:0007669"/>
    <property type="project" value="InterPro"/>
</dbReference>
<protein>
    <submittedName>
        <fullName evidence="16">Cyclin-T2-like</fullName>
    </submittedName>
</protein>
<evidence type="ECO:0000256" key="4">
    <source>
        <dbReference type="ARBA" id="ARBA00022553"/>
    </source>
</evidence>
<keyword evidence="11" id="KW-0131">Cell cycle</keyword>
<evidence type="ECO:0000256" key="11">
    <source>
        <dbReference type="ARBA" id="ARBA00023306"/>
    </source>
</evidence>
<evidence type="ECO:0000256" key="13">
    <source>
        <dbReference type="SAM" id="MobiDB-lite"/>
    </source>
</evidence>
<keyword evidence="5" id="KW-0132">Cell division</keyword>
<evidence type="ECO:0000259" key="14">
    <source>
        <dbReference type="SMART" id="SM00385"/>
    </source>
</evidence>
<dbReference type="PANTHER" id="PTHR10026">
    <property type="entry name" value="CYCLIN"/>
    <property type="match status" value="1"/>
</dbReference>
<feature type="region of interest" description="Disordered" evidence="13">
    <location>
        <begin position="355"/>
        <end position="399"/>
    </location>
</feature>
<name>A0A6P6KRD6_CARAU</name>
<keyword evidence="9" id="KW-0804">Transcription</keyword>
<dbReference type="GO" id="GO:0016538">
    <property type="term" value="F:cyclin-dependent protein serine/threonine kinase regulator activity"/>
    <property type="evidence" value="ECO:0007669"/>
    <property type="project" value="InterPro"/>
</dbReference>
<dbReference type="SMART" id="SM00385">
    <property type="entry name" value="CYCLIN"/>
    <property type="match status" value="2"/>
</dbReference>
<dbReference type="GeneID" id="113053325"/>
<evidence type="ECO:0000256" key="2">
    <source>
        <dbReference type="ARBA" id="ARBA00008638"/>
    </source>
</evidence>
<evidence type="ECO:0000256" key="7">
    <source>
        <dbReference type="ARBA" id="ARBA00023015"/>
    </source>
</evidence>
<evidence type="ECO:0000256" key="5">
    <source>
        <dbReference type="ARBA" id="ARBA00022618"/>
    </source>
</evidence>
<keyword evidence="4" id="KW-0597">Phosphoprotein</keyword>
<dbReference type="FunFam" id="1.10.472.10:FF:000009">
    <property type="entry name" value="cyclin-T2 isoform X1"/>
    <property type="match status" value="1"/>
</dbReference>
<accession>A0A6P6KRD6</accession>
<evidence type="ECO:0000256" key="9">
    <source>
        <dbReference type="ARBA" id="ARBA00023163"/>
    </source>
</evidence>
<keyword evidence="7" id="KW-0805">Transcription regulation</keyword>
<dbReference type="RefSeq" id="XP_026074031.1">
    <property type="nucleotide sequence ID" value="XM_026218246.1"/>
</dbReference>
<dbReference type="OrthoDB" id="25002at2759"/>
<comment type="subcellular location">
    <subcellularLocation>
        <location evidence="1">Nucleus</location>
    </subcellularLocation>
</comment>
<evidence type="ECO:0000256" key="12">
    <source>
        <dbReference type="RuleBase" id="RU000383"/>
    </source>
</evidence>
<reference evidence="16" key="1">
    <citation type="submission" date="2025-08" db="UniProtKB">
        <authorList>
            <consortium name="RefSeq"/>
        </authorList>
    </citation>
    <scope>IDENTIFICATION</scope>
    <source>
        <strain evidence="16">Wakin</strain>
        <tissue evidence="16">Muscle</tissue>
    </source>
</reference>
<feature type="compositionally biased region" description="Low complexity" evidence="13">
    <location>
        <begin position="575"/>
        <end position="587"/>
    </location>
</feature>
<dbReference type="InterPro" id="IPR043198">
    <property type="entry name" value="Cyclin/Ssn8"/>
</dbReference>
<dbReference type="Proteomes" id="UP000515129">
    <property type="component" value="Chromosome 34"/>
</dbReference>
<evidence type="ECO:0000256" key="3">
    <source>
        <dbReference type="ARBA" id="ARBA00022499"/>
    </source>
</evidence>
<keyword evidence="3" id="KW-1017">Isopeptide bond</keyword>
<dbReference type="Pfam" id="PF00134">
    <property type="entry name" value="Cyclin_N"/>
    <property type="match status" value="1"/>
</dbReference>
<keyword evidence="8 12" id="KW-0195">Cyclin</keyword>
<dbReference type="KEGG" id="caua:113053325"/>
<keyword evidence="10" id="KW-0539">Nucleus</keyword>
<dbReference type="InterPro" id="IPR006671">
    <property type="entry name" value="Cyclin_N"/>
</dbReference>
<feature type="domain" description="Cyclin-like" evidence="14">
    <location>
        <begin position="154"/>
        <end position="243"/>
    </location>
</feature>
<feature type="region of interest" description="Disordered" evidence="13">
    <location>
        <begin position="490"/>
        <end position="634"/>
    </location>
</feature>
<feature type="region of interest" description="Disordered" evidence="13">
    <location>
        <begin position="418"/>
        <end position="443"/>
    </location>
</feature>
<keyword evidence="6" id="KW-0832">Ubl conjugation</keyword>
<dbReference type="SUPFAM" id="SSF47954">
    <property type="entry name" value="Cyclin-like"/>
    <property type="match status" value="2"/>
</dbReference>
<dbReference type="InterPro" id="IPR013763">
    <property type="entry name" value="Cyclin-like_dom"/>
</dbReference>
<dbReference type="Pfam" id="PF21797">
    <property type="entry name" value="CycT2-like_C"/>
    <property type="match status" value="1"/>
</dbReference>